<dbReference type="EMBL" id="CP144520">
    <property type="protein sequence ID" value="WWC68205.1"/>
    <property type="molecule type" value="Genomic_DNA"/>
</dbReference>
<reference evidence="2" key="2">
    <citation type="submission" date="2013-07" db="EMBL/GenBank/DDBJ databases">
        <authorList>
            <consortium name="The Broad Institute Genome Sequencing Platform"/>
            <person name="Cuomo C."/>
            <person name="Litvintseva A."/>
            <person name="Chen Y."/>
            <person name="Heitman J."/>
            <person name="Sun S."/>
            <person name="Springer D."/>
            <person name="Dromer F."/>
            <person name="Young S.K."/>
            <person name="Zeng Q."/>
            <person name="Gargeya S."/>
            <person name="Fitzgerald M."/>
            <person name="Abouelleil A."/>
            <person name="Alvarado L."/>
            <person name="Berlin A.M."/>
            <person name="Chapman S.B."/>
            <person name="Dewar J."/>
            <person name="Goldberg J."/>
            <person name="Griggs A."/>
            <person name="Gujja S."/>
            <person name="Hansen M."/>
            <person name="Howarth C."/>
            <person name="Imamovic A."/>
            <person name="Larimer J."/>
            <person name="McCowan C."/>
            <person name="Murphy C."/>
            <person name="Pearson M."/>
            <person name="Priest M."/>
            <person name="Roberts A."/>
            <person name="Saif S."/>
            <person name="Shea T."/>
            <person name="Sykes S."/>
            <person name="Wortman J."/>
            <person name="Nusbaum C."/>
            <person name="Birren B."/>
        </authorList>
    </citation>
    <scope>NUCLEOTIDE SEQUENCE</scope>
    <source>
        <strain evidence="2">CBS 10737</strain>
    </source>
</reference>
<reference evidence="1" key="1">
    <citation type="submission" date="2013-07" db="EMBL/GenBank/DDBJ databases">
        <title>The Genome Sequence of Cryptococcus pinus CBS10737.</title>
        <authorList>
            <consortium name="The Broad Institute Genome Sequencing Platform"/>
            <person name="Cuomo C."/>
            <person name="Litvintseva A."/>
            <person name="Chen Y."/>
            <person name="Heitman J."/>
            <person name="Sun S."/>
            <person name="Springer D."/>
            <person name="Dromer F."/>
            <person name="Young S.K."/>
            <person name="Zeng Q."/>
            <person name="Gargeya S."/>
            <person name="Fitzgerald M."/>
            <person name="Abouelleil A."/>
            <person name="Alvarado L."/>
            <person name="Berlin A.M."/>
            <person name="Chapman S.B."/>
            <person name="Dewar J."/>
            <person name="Goldberg J."/>
            <person name="Griggs A."/>
            <person name="Gujja S."/>
            <person name="Hansen M."/>
            <person name="Howarth C."/>
            <person name="Imamovic A."/>
            <person name="Larimer J."/>
            <person name="McCowan C."/>
            <person name="Murphy C."/>
            <person name="Pearson M."/>
            <person name="Priest M."/>
            <person name="Roberts A."/>
            <person name="Saif S."/>
            <person name="Shea T."/>
            <person name="Sykes S."/>
            <person name="Wortman J."/>
            <person name="Nusbaum C."/>
            <person name="Birren B."/>
        </authorList>
    </citation>
    <scope>NUCLEOTIDE SEQUENCE [LARGE SCALE GENOMIC DNA]</scope>
    <source>
        <strain evidence="1">CBS 10737</strain>
    </source>
</reference>
<organism evidence="1">
    <name type="scientific">Kwoniella pini CBS 10737</name>
    <dbReference type="NCBI Taxonomy" id="1296096"/>
    <lineage>
        <taxon>Eukaryota</taxon>
        <taxon>Fungi</taxon>
        <taxon>Dikarya</taxon>
        <taxon>Basidiomycota</taxon>
        <taxon>Agaricomycotina</taxon>
        <taxon>Tremellomycetes</taxon>
        <taxon>Tremellales</taxon>
        <taxon>Cryptococcaceae</taxon>
        <taxon>Kwoniella</taxon>
    </lineage>
</organism>
<evidence type="ECO:0000313" key="2">
    <source>
        <dbReference type="EMBL" id="WWC68205.1"/>
    </source>
</evidence>
<sequence>MILKNIEHMLKKHWIDMLTTCQWMFDYFAKKLYYTLDINHDNCSNIFQGIIFHTSSEHLFIPEPTEGKDINFANSTTSMILSDQRKMKILDLVYVIIIRDKVAGGYVAALIERNNKNTTKKIFKNCLTICFKEKAVAELILQRPFSIGKDVNRKNWEMFRSSLVER</sequence>
<accession>A0A1B9HUQ5</accession>
<keyword evidence="3" id="KW-1185">Reference proteome</keyword>
<dbReference type="AlphaFoldDB" id="A0A1B9HUQ5"/>
<evidence type="ECO:0000313" key="3">
    <source>
        <dbReference type="Proteomes" id="UP000094020"/>
    </source>
</evidence>
<name>A0A1B9HUQ5_9TREE</name>
<reference evidence="2" key="4">
    <citation type="submission" date="2024-02" db="EMBL/GenBank/DDBJ databases">
        <title>Comparative genomics of Cryptococcus and Kwoniella reveals pathogenesis evolution and contrasting modes of karyotype evolution via chromosome fusion or intercentromeric recombination.</title>
        <authorList>
            <person name="Coelho M.A."/>
            <person name="David-Palma M."/>
            <person name="Shea T."/>
            <person name="Bowers K."/>
            <person name="McGinley-Smith S."/>
            <person name="Mohammad A.W."/>
            <person name="Gnirke A."/>
            <person name="Yurkov A.M."/>
            <person name="Nowrousian M."/>
            <person name="Sun S."/>
            <person name="Cuomo C.A."/>
            <person name="Heitman J."/>
        </authorList>
    </citation>
    <scope>NUCLEOTIDE SEQUENCE</scope>
    <source>
        <strain evidence="2">CBS 10737</strain>
    </source>
</reference>
<reference evidence="1" key="3">
    <citation type="submission" date="2016-07" db="EMBL/GenBank/DDBJ databases">
        <title>Evolution of pathogenesis and genome organization in the Tremellales.</title>
        <authorList>
            <person name="Cuomo C."/>
            <person name="Litvintseva A."/>
            <person name="Heitman J."/>
            <person name="Chen Y."/>
            <person name="Sun S."/>
            <person name="Springer D."/>
            <person name="Dromer F."/>
            <person name="Young S."/>
            <person name="Zeng Q."/>
            <person name="Chapman S."/>
            <person name="Gujja S."/>
            <person name="Saif S."/>
            <person name="Birren B."/>
        </authorList>
    </citation>
    <scope>NUCLEOTIDE SEQUENCE</scope>
    <source>
        <strain evidence="1">CBS 10737</strain>
    </source>
</reference>
<dbReference type="RefSeq" id="XP_019008224.1">
    <property type="nucleotide sequence ID" value="XM_019158478.1"/>
</dbReference>
<dbReference type="KEGG" id="kpin:30175148"/>
<evidence type="ECO:0000313" key="1">
    <source>
        <dbReference type="EMBL" id="OCF47005.1"/>
    </source>
</evidence>
<protein>
    <submittedName>
        <fullName evidence="1">Uncharacterized protein</fullName>
    </submittedName>
</protein>
<dbReference type="EMBL" id="KV700117">
    <property type="protein sequence ID" value="OCF47005.1"/>
    <property type="molecule type" value="Genomic_DNA"/>
</dbReference>
<dbReference type="GeneID" id="30175148"/>
<proteinExistence type="predicted"/>
<dbReference type="Proteomes" id="UP000094020">
    <property type="component" value="Chromosome 2"/>
</dbReference>
<gene>
    <name evidence="1" type="ORF">I206_06779</name>
    <name evidence="2" type="ORF">I206_102128</name>
</gene>